<feature type="transmembrane region" description="Helical" evidence="6">
    <location>
        <begin position="413"/>
        <end position="436"/>
    </location>
</feature>
<evidence type="ECO:0000256" key="5">
    <source>
        <dbReference type="ARBA" id="ARBA00023136"/>
    </source>
</evidence>
<name>A0A6A7BYF4_9PEZI</name>
<reference evidence="8" key="1">
    <citation type="journal article" date="2020" name="Stud. Mycol.">
        <title>101 Dothideomycetes genomes: a test case for predicting lifestyles and emergence of pathogens.</title>
        <authorList>
            <person name="Haridas S."/>
            <person name="Albert R."/>
            <person name="Binder M."/>
            <person name="Bloem J."/>
            <person name="Labutti K."/>
            <person name="Salamov A."/>
            <person name="Andreopoulos B."/>
            <person name="Baker S."/>
            <person name="Barry K."/>
            <person name="Bills G."/>
            <person name="Bluhm B."/>
            <person name="Cannon C."/>
            <person name="Castanera R."/>
            <person name="Culley D."/>
            <person name="Daum C."/>
            <person name="Ezra D."/>
            <person name="Gonzalez J."/>
            <person name="Henrissat B."/>
            <person name="Kuo A."/>
            <person name="Liang C."/>
            <person name="Lipzen A."/>
            <person name="Lutzoni F."/>
            <person name="Magnuson J."/>
            <person name="Mondo S."/>
            <person name="Nolan M."/>
            <person name="Ohm R."/>
            <person name="Pangilinan J."/>
            <person name="Park H.-J."/>
            <person name="Ramirez L."/>
            <person name="Alfaro M."/>
            <person name="Sun H."/>
            <person name="Tritt A."/>
            <person name="Yoshinaga Y."/>
            <person name="Zwiers L.-H."/>
            <person name="Turgeon B."/>
            <person name="Goodwin S."/>
            <person name="Spatafora J."/>
            <person name="Crous P."/>
            <person name="Grigoriev I."/>
        </authorList>
    </citation>
    <scope>NUCLEOTIDE SEQUENCE</scope>
    <source>
        <strain evidence="8">CBS 480.64</strain>
    </source>
</reference>
<keyword evidence="3 6" id="KW-0812">Transmembrane</keyword>
<feature type="transmembrane region" description="Helical" evidence="6">
    <location>
        <begin position="448"/>
        <end position="469"/>
    </location>
</feature>
<feature type="transmembrane region" description="Helical" evidence="6">
    <location>
        <begin position="169"/>
        <end position="189"/>
    </location>
</feature>
<feature type="transmembrane region" description="Helical" evidence="6">
    <location>
        <begin position="136"/>
        <end position="157"/>
    </location>
</feature>
<dbReference type="GO" id="GO:0022857">
    <property type="term" value="F:transmembrane transporter activity"/>
    <property type="evidence" value="ECO:0007669"/>
    <property type="project" value="InterPro"/>
</dbReference>
<feature type="transmembrane region" description="Helical" evidence="6">
    <location>
        <begin position="78"/>
        <end position="96"/>
    </location>
</feature>
<evidence type="ECO:0000259" key="7">
    <source>
        <dbReference type="PROSITE" id="PS50850"/>
    </source>
</evidence>
<dbReference type="Proteomes" id="UP000799421">
    <property type="component" value="Unassembled WGS sequence"/>
</dbReference>
<dbReference type="Gene3D" id="1.20.1250.20">
    <property type="entry name" value="MFS general substrate transporter like domains"/>
    <property type="match status" value="1"/>
</dbReference>
<evidence type="ECO:0000256" key="1">
    <source>
        <dbReference type="ARBA" id="ARBA00004141"/>
    </source>
</evidence>
<comment type="subcellular location">
    <subcellularLocation>
        <location evidence="1">Membrane</location>
        <topology evidence="1">Multi-pass membrane protein</topology>
    </subcellularLocation>
</comment>
<evidence type="ECO:0000313" key="8">
    <source>
        <dbReference type="EMBL" id="KAF2860250.1"/>
    </source>
</evidence>
<evidence type="ECO:0000256" key="3">
    <source>
        <dbReference type="ARBA" id="ARBA00022692"/>
    </source>
</evidence>
<dbReference type="GO" id="GO:0005886">
    <property type="term" value="C:plasma membrane"/>
    <property type="evidence" value="ECO:0007669"/>
    <property type="project" value="TreeGrafter"/>
</dbReference>
<protein>
    <submittedName>
        <fullName evidence="8">MFS general substrate transporter</fullName>
    </submittedName>
</protein>
<evidence type="ECO:0000256" key="4">
    <source>
        <dbReference type="ARBA" id="ARBA00022989"/>
    </source>
</evidence>
<proteinExistence type="inferred from homology"/>
<dbReference type="InterPro" id="IPR036259">
    <property type="entry name" value="MFS_trans_sf"/>
</dbReference>
<organism evidence="8 9">
    <name type="scientific">Piedraia hortae CBS 480.64</name>
    <dbReference type="NCBI Taxonomy" id="1314780"/>
    <lineage>
        <taxon>Eukaryota</taxon>
        <taxon>Fungi</taxon>
        <taxon>Dikarya</taxon>
        <taxon>Ascomycota</taxon>
        <taxon>Pezizomycotina</taxon>
        <taxon>Dothideomycetes</taxon>
        <taxon>Dothideomycetidae</taxon>
        <taxon>Capnodiales</taxon>
        <taxon>Piedraiaceae</taxon>
        <taxon>Piedraia</taxon>
    </lineage>
</organism>
<feature type="transmembrane region" description="Helical" evidence="6">
    <location>
        <begin position="195"/>
        <end position="217"/>
    </location>
</feature>
<feature type="transmembrane region" description="Helical" evidence="6">
    <location>
        <begin position="263"/>
        <end position="289"/>
    </location>
</feature>
<feature type="domain" description="Major facilitator superfamily (MFS) profile" evidence="7">
    <location>
        <begin position="37"/>
        <end position="472"/>
    </location>
</feature>
<dbReference type="SUPFAM" id="SSF103473">
    <property type="entry name" value="MFS general substrate transporter"/>
    <property type="match status" value="1"/>
</dbReference>
<accession>A0A6A7BYF4</accession>
<feature type="transmembrane region" description="Helical" evidence="6">
    <location>
        <begin position="35"/>
        <end position="58"/>
    </location>
</feature>
<gene>
    <name evidence="8" type="ORF">K470DRAFT_258212</name>
</gene>
<feature type="transmembrane region" description="Helical" evidence="6">
    <location>
        <begin position="103"/>
        <end position="124"/>
    </location>
</feature>
<dbReference type="Pfam" id="PF07690">
    <property type="entry name" value="MFS_1"/>
    <property type="match status" value="1"/>
</dbReference>
<evidence type="ECO:0000256" key="2">
    <source>
        <dbReference type="ARBA" id="ARBA00008335"/>
    </source>
</evidence>
<sequence>MVTSLDGVEERVKVLDWDGEGDLGNPYNWSSARKWTVAGAALFSTFIVSLNGTSVTVAATEINKEFHIHDSAYFSHSFWPVTSWSLGGAAFIIIGLPMIEDTGICIGFLATYCLFFLMVIPQAVAKNFTTLLVTRFLSGGCVSLLANIIASVIPDLWEDDRARSFPVGLYILMYLGGTTIGPPLFTGVMQHTRNWRWIFIIQLIIYGACFPFFYFLIRETRASVILEERAKQIRKETGERIYAVTANELSARTRLLRSIKRPIYLLMTEPVLFASTLWSAFSFGTVFLFTQSVTQVFGGLYGWTYGTGYVQAAVVIGELLGWCLSLSSVRIYLRSARSNMETPGQPVLEARLYHSVWASFGGIVGGMLVYAWTSSPNIIWVAPAVGLTLVGFGIQVVVTAVTDYVTDAYAASGYAASAVSAVACGENIFAAFLPLASQSLYTRLGYHWASTLLALLALLLGAAPVVFMWKGQWFREKSRFMQNSIHLSSR</sequence>
<dbReference type="EMBL" id="MU005984">
    <property type="protein sequence ID" value="KAF2860250.1"/>
    <property type="molecule type" value="Genomic_DNA"/>
</dbReference>
<dbReference type="PROSITE" id="PS50850">
    <property type="entry name" value="MFS"/>
    <property type="match status" value="1"/>
</dbReference>
<feature type="transmembrane region" description="Helical" evidence="6">
    <location>
        <begin position="309"/>
        <end position="332"/>
    </location>
</feature>
<dbReference type="PANTHER" id="PTHR23502:SF52">
    <property type="entry name" value="MULTIDRUG TRANSPORTER, PUTATIVE (AFU_ORTHOLOGUE AFUA_2G17730)-RELATED"/>
    <property type="match status" value="1"/>
</dbReference>
<dbReference type="OrthoDB" id="5403280at2759"/>
<feature type="transmembrane region" description="Helical" evidence="6">
    <location>
        <begin position="378"/>
        <end position="401"/>
    </location>
</feature>
<dbReference type="InterPro" id="IPR020846">
    <property type="entry name" value="MFS_dom"/>
</dbReference>
<keyword evidence="9" id="KW-1185">Reference proteome</keyword>
<feature type="transmembrane region" description="Helical" evidence="6">
    <location>
        <begin position="352"/>
        <end position="372"/>
    </location>
</feature>
<dbReference type="AlphaFoldDB" id="A0A6A7BYF4"/>
<evidence type="ECO:0000313" key="9">
    <source>
        <dbReference type="Proteomes" id="UP000799421"/>
    </source>
</evidence>
<dbReference type="InterPro" id="IPR011701">
    <property type="entry name" value="MFS"/>
</dbReference>
<evidence type="ECO:0000256" key="6">
    <source>
        <dbReference type="SAM" id="Phobius"/>
    </source>
</evidence>
<keyword evidence="4 6" id="KW-1133">Transmembrane helix</keyword>
<dbReference type="PANTHER" id="PTHR23502">
    <property type="entry name" value="MAJOR FACILITATOR SUPERFAMILY"/>
    <property type="match status" value="1"/>
</dbReference>
<keyword evidence="5 6" id="KW-0472">Membrane</keyword>
<dbReference type="FunFam" id="1.20.1250.20:FF:000082">
    <property type="entry name" value="MFS multidrug transporter, putative"/>
    <property type="match status" value="1"/>
</dbReference>
<comment type="similarity">
    <text evidence="2">Belongs to the major facilitator superfamily.</text>
</comment>